<reference evidence="2" key="1">
    <citation type="submission" date="2005-04" db="EMBL/GenBank/DDBJ databases">
        <title>Identification of Novel Antigens From Babesia sp. WA1.</title>
        <authorList>
            <person name="Homer M.J."/>
            <person name="Lodes M.L."/>
            <person name="Algate P.A."/>
            <person name="Brooks L.D."/>
            <person name="Houghton R.L."/>
            <person name="Persing D.H."/>
        </authorList>
    </citation>
    <scope>NUCLEOTIDE SEQUENCE</scope>
</reference>
<organism evidence="2">
    <name type="scientific">Babesia sp. WA1</name>
    <dbReference type="NCBI Taxonomy" id="153269"/>
    <lineage>
        <taxon>Eukaryota</taxon>
        <taxon>Sar</taxon>
        <taxon>Alveolata</taxon>
        <taxon>Apicomplexa</taxon>
        <taxon>Aconoidasida</taxon>
        <taxon>Piroplasmida</taxon>
        <taxon>Babesiidae</taxon>
        <taxon>Babesia</taxon>
    </lineage>
</organism>
<evidence type="ECO:0000256" key="1">
    <source>
        <dbReference type="SAM" id="SignalP"/>
    </source>
</evidence>
<evidence type="ECO:0000313" key="2">
    <source>
        <dbReference type="EMBL" id="AAY83296.1"/>
    </source>
</evidence>
<proteinExistence type="evidence at transcript level"/>
<feature type="signal peptide" evidence="1">
    <location>
        <begin position="1"/>
        <end position="19"/>
    </location>
</feature>
<name>Q4JR63_9APIC</name>
<sequence>MNLKWLLGLALIGSKYALGGDPNDSDVDSGKERGPGKRMTFDELLDELKTAEASVLGIKAEINGGLNRLRYRIGNLDAITKSDYDEISDAIRDIITKRTEFAKAVNKRVQLEAIANKFSERTSMGNLEDIQFSTFWVKLEAITRVPDFQLKEDFVKMKDEIIDVKEKFIEKLKKAREATAEVIPETIVEDQEMKSDLHEEIKSHGDDDIFNDKSDKKQNSGFAATSSSLILLAMATIGYSLF</sequence>
<feature type="chain" id="PRO_5004239197" evidence="1">
    <location>
        <begin position="20"/>
        <end position="242"/>
    </location>
</feature>
<keyword evidence="1" id="KW-0732">Signal</keyword>
<dbReference type="AlphaFoldDB" id="Q4JR63"/>
<accession>Q4JR63</accession>
<dbReference type="EMBL" id="DQ007009">
    <property type="protein sequence ID" value="AAY83296.1"/>
    <property type="molecule type" value="mRNA"/>
</dbReference>
<protein>
    <submittedName>
        <fullName evidence="2">Uncharacterized protein</fullName>
    </submittedName>
</protein>